<evidence type="ECO:0000259" key="1">
    <source>
        <dbReference type="Pfam" id="PF00144"/>
    </source>
</evidence>
<dbReference type="SUPFAM" id="SSF56601">
    <property type="entry name" value="beta-lactamase/transpeptidase-like"/>
    <property type="match status" value="1"/>
</dbReference>
<dbReference type="RefSeq" id="WP_177191340.1">
    <property type="nucleotide sequence ID" value="NZ_BNAN01000003.1"/>
</dbReference>
<keyword evidence="3" id="KW-1185">Reference proteome</keyword>
<dbReference type="STRING" id="285351.SAMN04488035_1941"/>
<protein>
    <submittedName>
        <fullName evidence="2">CubicO group peptidase, beta-lactamase class C family</fullName>
    </submittedName>
</protein>
<feature type="domain" description="Beta-lactamase-related" evidence="1">
    <location>
        <begin position="10"/>
        <end position="245"/>
    </location>
</feature>
<evidence type="ECO:0000313" key="3">
    <source>
        <dbReference type="Proteomes" id="UP000198520"/>
    </source>
</evidence>
<dbReference type="AlphaFoldDB" id="A0A1I2GQ97"/>
<dbReference type="Pfam" id="PF00144">
    <property type="entry name" value="Beta-lactamase"/>
    <property type="match status" value="1"/>
</dbReference>
<dbReference type="InterPro" id="IPR050789">
    <property type="entry name" value="Diverse_Enzym_Activities"/>
</dbReference>
<dbReference type="InterPro" id="IPR012338">
    <property type="entry name" value="Beta-lactam/transpept-like"/>
</dbReference>
<dbReference type="InterPro" id="IPR001466">
    <property type="entry name" value="Beta-lactam-related"/>
</dbReference>
<organism evidence="2 3">
    <name type="scientific">Flavimobilis marinus</name>
    <dbReference type="NCBI Taxonomy" id="285351"/>
    <lineage>
        <taxon>Bacteria</taxon>
        <taxon>Bacillati</taxon>
        <taxon>Actinomycetota</taxon>
        <taxon>Actinomycetes</taxon>
        <taxon>Micrococcales</taxon>
        <taxon>Jonesiaceae</taxon>
        <taxon>Flavimobilis</taxon>
    </lineage>
</organism>
<accession>A0A1I2GQ97</accession>
<name>A0A1I2GQ97_9MICO</name>
<proteinExistence type="predicted"/>
<dbReference type="Gene3D" id="3.40.710.10">
    <property type="entry name" value="DD-peptidase/beta-lactamase superfamily"/>
    <property type="match status" value="1"/>
</dbReference>
<dbReference type="PANTHER" id="PTHR43283">
    <property type="entry name" value="BETA-LACTAMASE-RELATED"/>
    <property type="match status" value="1"/>
</dbReference>
<dbReference type="Proteomes" id="UP000198520">
    <property type="component" value="Unassembled WGS sequence"/>
</dbReference>
<evidence type="ECO:0000313" key="2">
    <source>
        <dbReference type="EMBL" id="SFF20114.1"/>
    </source>
</evidence>
<dbReference type="EMBL" id="FONZ01000003">
    <property type="protein sequence ID" value="SFF20114.1"/>
    <property type="molecule type" value="Genomic_DNA"/>
</dbReference>
<gene>
    <name evidence="2" type="ORF">SAMN04488035_1941</name>
</gene>
<sequence length="303" mass="31350">MSLRTSRAVRVTGRDGAVSHAEHGPWHAADALASWGSVSKVMVAAVARALVESRALAWSTTVAEVTGDAVPDGVTIGALVEHRSGLPRLLPEQARMIRDPYGPYTNARFDDEVLPRLASLVGLVPGEPEYSNLGYAVLTRVLERSQGAPWVELLRDVVVEPAGLPREAVTLTPGPDAVRARGVLGGVLEEWDLSTGPFSGAGGLWASIATMTTLAGTALDPGSLLDPLSGRTAWVDDRPRFWHNGATLRSGGIVVVDVEAGTVTAAHTVGGLPTSNATQAEKLVADLLGRGAPGAAGPTASAS</sequence>
<reference evidence="3" key="1">
    <citation type="submission" date="2016-10" db="EMBL/GenBank/DDBJ databases">
        <authorList>
            <person name="Varghese N."/>
            <person name="Submissions S."/>
        </authorList>
    </citation>
    <scope>NUCLEOTIDE SEQUENCE [LARGE SCALE GENOMIC DNA]</scope>
    <source>
        <strain evidence="3">DSM 19083</strain>
    </source>
</reference>